<evidence type="ECO:0000313" key="1">
    <source>
        <dbReference type="EMBL" id="WPX97108.1"/>
    </source>
</evidence>
<reference evidence="1 2" key="1">
    <citation type="submission" date="2022-11" db="EMBL/GenBank/DDBJ databases">
        <title>Host association and intracellularity evolved multiple times independently in the Rickettsiales.</title>
        <authorList>
            <person name="Castelli M."/>
            <person name="Nardi T."/>
            <person name="Gammuto L."/>
            <person name="Bellinzona G."/>
            <person name="Sabaneyeva E."/>
            <person name="Potekhin A."/>
            <person name="Serra V."/>
            <person name="Petroni G."/>
            <person name="Sassera D."/>
        </authorList>
    </citation>
    <scope>NUCLEOTIDE SEQUENCE [LARGE SCALE GENOMIC DNA]</scope>
    <source>
        <strain evidence="1 2">NDG2</strain>
    </source>
</reference>
<keyword evidence="2" id="KW-1185">Reference proteome</keyword>
<protein>
    <submittedName>
        <fullName evidence="1">Uncharacterized protein</fullName>
    </submittedName>
</protein>
<gene>
    <name evidence="1" type="ORF">Bandiella_01252</name>
</gene>
<dbReference type="EMBL" id="CP110820">
    <property type="protein sequence ID" value="WPX97108.1"/>
    <property type="molecule type" value="Genomic_DNA"/>
</dbReference>
<organism evidence="1 2">
    <name type="scientific">Candidatus Bandiella euplotis</name>
    <dbReference type="NCBI Taxonomy" id="1664265"/>
    <lineage>
        <taxon>Bacteria</taxon>
        <taxon>Pseudomonadati</taxon>
        <taxon>Pseudomonadota</taxon>
        <taxon>Alphaproteobacteria</taxon>
        <taxon>Rickettsiales</taxon>
        <taxon>Candidatus Midichloriaceae</taxon>
        <taxon>Candidatus Bandiella</taxon>
    </lineage>
</organism>
<dbReference type="Proteomes" id="UP001327219">
    <property type="component" value="Chromosome"/>
</dbReference>
<sequence length="41" mass="4789">MNTPFESEQGDIEFIETISYYSTYRADTKKINVIFLEPKGL</sequence>
<evidence type="ECO:0000313" key="2">
    <source>
        <dbReference type="Proteomes" id="UP001327219"/>
    </source>
</evidence>
<proteinExistence type="predicted"/>
<name>A0ABZ0UQW6_9RICK</name>
<accession>A0ABZ0UQW6</accession>